<gene>
    <name evidence="4" type="ORF">PoMZ_07203</name>
</gene>
<dbReference type="GO" id="GO:0000272">
    <property type="term" value="P:polysaccharide catabolic process"/>
    <property type="evidence" value="ECO:0007669"/>
    <property type="project" value="UniProtKB-KW"/>
</dbReference>
<keyword evidence="3" id="KW-0732">Signal</keyword>
<reference evidence="4 5" key="1">
    <citation type="journal article" date="2019" name="Mol. Biol. Evol.">
        <title>Blast fungal genomes show frequent chromosomal changes, gene gains and losses, and effector gene turnover.</title>
        <authorList>
            <person name="Gomez Luciano L.B."/>
            <person name="Jason Tsai I."/>
            <person name="Chuma I."/>
            <person name="Tosa Y."/>
            <person name="Chen Y.H."/>
            <person name="Li J.Y."/>
            <person name="Li M.Y."/>
            <person name="Jade Lu M.Y."/>
            <person name="Nakayashiki H."/>
            <person name="Li W.H."/>
        </authorList>
    </citation>
    <scope>NUCLEOTIDE SEQUENCE [LARGE SCALE GENOMIC DNA]</scope>
    <source>
        <strain evidence="4">MZ5-1-6</strain>
    </source>
</reference>
<protein>
    <recommendedName>
        <fullName evidence="6">Endoglucanase-1</fullName>
    </recommendedName>
</protein>
<keyword evidence="2" id="KW-0119">Carbohydrate metabolism</keyword>
<feature type="signal peptide" evidence="3">
    <location>
        <begin position="1"/>
        <end position="17"/>
    </location>
</feature>
<evidence type="ECO:0000313" key="5">
    <source>
        <dbReference type="Proteomes" id="UP000294847"/>
    </source>
</evidence>
<evidence type="ECO:0000313" key="4">
    <source>
        <dbReference type="EMBL" id="QBZ60264.1"/>
    </source>
</evidence>
<evidence type="ECO:0000256" key="3">
    <source>
        <dbReference type="SAM" id="SignalP"/>
    </source>
</evidence>
<dbReference type="GO" id="GO:0008810">
    <property type="term" value="F:cellulase activity"/>
    <property type="evidence" value="ECO:0007669"/>
    <property type="project" value="InterPro"/>
</dbReference>
<evidence type="ECO:0008006" key="6">
    <source>
        <dbReference type="Google" id="ProtNLM"/>
    </source>
</evidence>
<dbReference type="InterPro" id="IPR013320">
    <property type="entry name" value="ConA-like_dom_sf"/>
</dbReference>
<dbReference type="InterPro" id="IPR013319">
    <property type="entry name" value="GH11/12"/>
</dbReference>
<sequence length="264" mass="29176">MLPRLATVLLSALGASASVLPTTTTRDLASRAAPVASLCTQYAYLKTNGYEILNNLWGIDTATGGGSQCTHYNGAVGPAVAFSSDWTWRGNDNTVKSYVYANRVFERRLVGDIKSLPTSVQWSYNTTNVRANVAYDIFTHTDVNHPNSSGDFELMIWLQRYGGIWPITESSTGSPVERVTIAGYTWELFTGWNGAMRVYSFLPPSGTSYNSFSADVKLFFDYLGQKYAFPASEQYMLIYNFGTEAFTGGPARFDVPRFQAEVQV</sequence>
<dbReference type="Gene3D" id="2.60.120.180">
    <property type="match status" value="1"/>
</dbReference>
<name>A0A4P7NEI3_PYROR</name>
<accession>A0A4P7NEI3</accession>
<keyword evidence="2" id="KW-0326">Glycosidase</keyword>
<dbReference type="Proteomes" id="UP000294847">
    <property type="component" value="Chromosome 4"/>
</dbReference>
<comment type="similarity">
    <text evidence="1 2">Belongs to the glycosyl hydrolase 12 (cellulase H) family.</text>
</comment>
<dbReference type="Pfam" id="PF01670">
    <property type="entry name" value="Glyco_hydro_12"/>
    <property type="match status" value="1"/>
</dbReference>
<dbReference type="PANTHER" id="PTHR34002">
    <property type="entry name" value="BLR1656 PROTEIN"/>
    <property type="match status" value="1"/>
</dbReference>
<evidence type="ECO:0000256" key="2">
    <source>
        <dbReference type="RuleBase" id="RU361163"/>
    </source>
</evidence>
<organism evidence="4 5">
    <name type="scientific">Pyricularia oryzae</name>
    <name type="common">Rice blast fungus</name>
    <name type="synonym">Magnaporthe oryzae</name>
    <dbReference type="NCBI Taxonomy" id="318829"/>
    <lineage>
        <taxon>Eukaryota</taxon>
        <taxon>Fungi</taxon>
        <taxon>Dikarya</taxon>
        <taxon>Ascomycota</taxon>
        <taxon>Pezizomycotina</taxon>
        <taxon>Sordariomycetes</taxon>
        <taxon>Sordariomycetidae</taxon>
        <taxon>Magnaporthales</taxon>
        <taxon>Pyriculariaceae</taxon>
        <taxon>Pyricularia</taxon>
    </lineage>
</organism>
<dbReference type="InterPro" id="IPR002594">
    <property type="entry name" value="GH12"/>
</dbReference>
<proteinExistence type="inferred from homology"/>
<dbReference type="EMBL" id="CP034207">
    <property type="protein sequence ID" value="QBZ60264.1"/>
    <property type="molecule type" value="Genomic_DNA"/>
</dbReference>
<feature type="chain" id="PRO_5020273358" description="Endoglucanase-1" evidence="3">
    <location>
        <begin position="18"/>
        <end position="264"/>
    </location>
</feature>
<keyword evidence="2" id="KW-0624">Polysaccharide degradation</keyword>
<dbReference type="AlphaFoldDB" id="A0A4P7NEI3"/>
<dbReference type="PANTHER" id="PTHR34002:SF10">
    <property type="entry name" value="PUTATIVE-RELATED"/>
    <property type="match status" value="1"/>
</dbReference>
<dbReference type="SUPFAM" id="SSF49899">
    <property type="entry name" value="Concanavalin A-like lectins/glucanases"/>
    <property type="match status" value="1"/>
</dbReference>
<evidence type="ECO:0000256" key="1">
    <source>
        <dbReference type="ARBA" id="ARBA00005519"/>
    </source>
</evidence>
<keyword evidence="2" id="KW-0378">Hydrolase</keyword>